<proteinExistence type="predicted"/>
<evidence type="ECO:0000313" key="2">
    <source>
        <dbReference type="Proteomes" id="UP000315017"/>
    </source>
</evidence>
<dbReference type="AlphaFoldDB" id="A0A517Y8J8"/>
<organism evidence="1 2">
    <name type="scientific">Anatilimnocola aggregata</name>
    <dbReference type="NCBI Taxonomy" id="2528021"/>
    <lineage>
        <taxon>Bacteria</taxon>
        <taxon>Pseudomonadati</taxon>
        <taxon>Planctomycetota</taxon>
        <taxon>Planctomycetia</taxon>
        <taxon>Pirellulales</taxon>
        <taxon>Pirellulaceae</taxon>
        <taxon>Anatilimnocola</taxon>
    </lineage>
</organism>
<dbReference type="InterPro" id="IPR012341">
    <property type="entry name" value="6hp_glycosidase-like_sf"/>
</dbReference>
<dbReference type="SUPFAM" id="SSF48208">
    <property type="entry name" value="Six-hairpin glycosidases"/>
    <property type="match status" value="1"/>
</dbReference>
<evidence type="ECO:0000313" key="1">
    <source>
        <dbReference type="EMBL" id="QDU26546.1"/>
    </source>
</evidence>
<gene>
    <name evidence="1" type="ORF">ETAA8_16260</name>
</gene>
<dbReference type="InterPro" id="IPR008928">
    <property type="entry name" value="6-hairpin_glycosidase_sf"/>
</dbReference>
<sequence length="963" mass="106803">MSASSHWVSVRLSCGGPKLGPDAVTMSDLLRTISEQMGVVAKGFGERRKVERMNAIAKTMSVAVLVALGLALGVHAAEPAAPTDLDKLVGQQVDLSPWAYAWRADREVQEQPEAYFIPRRLKRLDEVYRTIASRPTETDQDKKRVAEYKGMDFLPAPKGRLLSALLWLAPVPAQRIELRWPEGSAVPPVDAIEVRFYPSKQGWFAAVRDDVLPAPAVSEDGRTLTYLNQQPEGSRKGKSIFEGTDMVAVFFDPDKAAAGAKYGCPTIHLFPPNRKWIALDVEIEWGFQEGAEQAVFDGRIEAYGGYVKSVKPLPEDKGTTMTGADVWKSAPAAGGGRRGIVVSLLHPGRYAGRPRISPMDTRITLWTKAGNLTFLPDDVNSGPVLIPGLGVFVAKSGGETTARQFAAELAAKKLKTIPQMTREHPEAASWEEVIRNVKLPHCPPGTVIPPLVPFDEPPATAMQVALSDERWTDAWRRASWDLGRGKGGYGYLALEAAVPIRATDLSGNHETATQRLEHWLKAPGVKPDGDFVDGDGGLEYATTMKYDIGWYHDGTHPQTGRILFAMAEHYLLTGDKQWFEKNRTRIQAAADWILRQRQLYLQDIPHRQNLAVARLQPPQVLGDMGLGKCVWRWYLIHDAFSLQGLRRFADALEDFDPGAARRYRVEADAYAKDLLGAVEREMAIAPVRQVLDGTYRRVIPASPYARGSMVREVFGTYSLVDIEMGALPLADAFGILDAADPRIGEHLDVIEELLRHERKTAPQALGASQEHFWTGFAGLVKYMYVDKTHLRRDDVPCFLRNWMNNYAAWVTVEGGFPEPDSLKRYTGNPAGKPSSDLGSTGWFVESFRNLLVMEQDDALWLARATPRAWLEQGKKITVKNAPTYYGTVAYEIVSDVDNGKINATIEMPSRKAPKEVVLRFRHPTSAPIKGVTVNGKEWKNFNPEKETITLHGFTGAVTVTAMY</sequence>
<dbReference type="Proteomes" id="UP000315017">
    <property type="component" value="Chromosome"/>
</dbReference>
<name>A0A517Y8J8_9BACT</name>
<dbReference type="GO" id="GO:0005975">
    <property type="term" value="P:carbohydrate metabolic process"/>
    <property type="evidence" value="ECO:0007669"/>
    <property type="project" value="InterPro"/>
</dbReference>
<reference evidence="1 2" key="1">
    <citation type="submission" date="2019-02" db="EMBL/GenBank/DDBJ databases">
        <title>Deep-cultivation of Planctomycetes and their phenomic and genomic characterization uncovers novel biology.</title>
        <authorList>
            <person name="Wiegand S."/>
            <person name="Jogler M."/>
            <person name="Boedeker C."/>
            <person name="Pinto D."/>
            <person name="Vollmers J."/>
            <person name="Rivas-Marin E."/>
            <person name="Kohn T."/>
            <person name="Peeters S.H."/>
            <person name="Heuer A."/>
            <person name="Rast P."/>
            <person name="Oberbeckmann S."/>
            <person name="Bunk B."/>
            <person name="Jeske O."/>
            <person name="Meyerdierks A."/>
            <person name="Storesund J.E."/>
            <person name="Kallscheuer N."/>
            <person name="Luecker S."/>
            <person name="Lage O.M."/>
            <person name="Pohl T."/>
            <person name="Merkel B.J."/>
            <person name="Hornburger P."/>
            <person name="Mueller R.-W."/>
            <person name="Bruemmer F."/>
            <person name="Labrenz M."/>
            <person name="Spormann A.M."/>
            <person name="Op den Camp H."/>
            <person name="Overmann J."/>
            <person name="Amann R."/>
            <person name="Jetten M.S.M."/>
            <person name="Mascher T."/>
            <person name="Medema M.H."/>
            <person name="Devos D.P."/>
            <person name="Kaster A.-K."/>
            <person name="Ovreas L."/>
            <person name="Rohde M."/>
            <person name="Galperin M.Y."/>
            <person name="Jogler C."/>
        </authorList>
    </citation>
    <scope>NUCLEOTIDE SEQUENCE [LARGE SCALE GENOMIC DNA]</scope>
    <source>
        <strain evidence="1 2">ETA_A8</strain>
    </source>
</reference>
<keyword evidence="2" id="KW-1185">Reference proteome</keyword>
<dbReference type="EMBL" id="CP036274">
    <property type="protein sequence ID" value="QDU26546.1"/>
    <property type="molecule type" value="Genomic_DNA"/>
</dbReference>
<dbReference type="KEGG" id="aagg:ETAA8_16260"/>
<protein>
    <submittedName>
        <fullName evidence="1">Uncharacterized protein</fullName>
    </submittedName>
</protein>
<accession>A0A517Y8J8</accession>
<dbReference type="Gene3D" id="1.50.10.10">
    <property type="match status" value="1"/>
</dbReference>